<feature type="binding site" evidence="7">
    <location>
        <position position="326"/>
    </location>
    <ligand>
        <name>Zn(2+)</name>
        <dbReference type="ChEBI" id="CHEBI:29105"/>
    </ligand>
</feature>
<dbReference type="EC" id="3.5.2.7" evidence="1 7"/>
<feature type="binding site" evidence="7">
    <location>
        <position position="154"/>
    </location>
    <ligand>
        <name>4-imidazolone-5-propanoate</name>
        <dbReference type="ChEBI" id="CHEBI:77893"/>
    </ligand>
</feature>
<feature type="domain" description="Amidohydrolase-related" evidence="8">
    <location>
        <begin position="73"/>
        <end position="414"/>
    </location>
</feature>
<dbReference type="GO" id="GO:0005737">
    <property type="term" value="C:cytoplasm"/>
    <property type="evidence" value="ECO:0007669"/>
    <property type="project" value="UniProtKB-SubCell"/>
</dbReference>
<feature type="binding site" evidence="7">
    <location>
        <position position="91"/>
    </location>
    <ligand>
        <name>4-imidazolone-5-propanoate</name>
        <dbReference type="ChEBI" id="CHEBI:77893"/>
    </ligand>
</feature>
<comment type="catalytic activity">
    <reaction evidence="7">
        <text>4-imidazolone-5-propanoate + H2O = N-formimidoyl-L-glutamate</text>
        <dbReference type="Rhea" id="RHEA:23660"/>
        <dbReference type="ChEBI" id="CHEBI:15377"/>
        <dbReference type="ChEBI" id="CHEBI:58928"/>
        <dbReference type="ChEBI" id="CHEBI:77893"/>
        <dbReference type="EC" id="3.5.2.7"/>
    </reaction>
</comment>
<accession>A0A6N6MB28</accession>
<feature type="binding site" evidence="7">
    <location>
        <position position="82"/>
    </location>
    <ligand>
        <name>Fe(3+)</name>
        <dbReference type="ChEBI" id="CHEBI:29034"/>
    </ligand>
</feature>
<dbReference type="InterPro" id="IPR032466">
    <property type="entry name" value="Metal_Hydrolase"/>
</dbReference>
<keyword evidence="2 7" id="KW-0479">Metal-binding</keyword>
<feature type="binding site" evidence="7">
    <location>
        <position position="330"/>
    </location>
    <ligand>
        <name>N-formimidoyl-L-glutamate</name>
        <dbReference type="ChEBI" id="CHEBI:58928"/>
    </ligand>
</feature>
<name>A0A6N6MB28_9FLAO</name>
<dbReference type="NCBIfam" id="TIGR01224">
    <property type="entry name" value="hutI"/>
    <property type="match status" value="1"/>
</dbReference>
<dbReference type="GO" id="GO:0008270">
    <property type="term" value="F:zinc ion binding"/>
    <property type="evidence" value="ECO:0007669"/>
    <property type="project" value="UniProtKB-UniRule"/>
</dbReference>
<evidence type="ECO:0000313" key="9">
    <source>
        <dbReference type="EMBL" id="KAB1066056.1"/>
    </source>
</evidence>
<gene>
    <name evidence="7" type="primary">hutI</name>
    <name evidence="9" type="ORF">F3059_00890</name>
</gene>
<keyword evidence="4 7" id="KW-0369">Histidine metabolism</keyword>
<feature type="binding site" evidence="7">
    <location>
        <position position="328"/>
    </location>
    <ligand>
        <name>N-formimidoyl-L-glutamate</name>
        <dbReference type="ChEBI" id="CHEBI:58928"/>
    </ligand>
</feature>
<dbReference type="InterPro" id="IPR005920">
    <property type="entry name" value="HutI"/>
</dbReference>
<organism evidence="9 10">
    <name type="scientific">Salibacter halophilus</name>
    <dbReference type="NCBI Taxonomy" id="1803916"/>
    <lineage>
        <taxon>Bacteria</taxon>
        <taxon>Pseudomonadati</taxon>
        <taxon>Bacteroidota</taxon>
        <taxon>Flavobacteriia</taxon>
        <taxon>Flavobacteriales</taxon>
        <taxon>Salibacteraceae</taxon>
        <taxon>Salibacter</taxon>
    </lineage>
</organism>
<dbReference type="PANTHER" id="PTHR42752:SF1">
    <property type="entry name" value="IMIDAZOLONEPROPIONASE-RELATED"/>
    <property type="match status" value="1"/>
</dbReference>
<dbReference type="InterPro" id="IPR006680">
    <property type="entry name" value="Amidohydro-rel"/>
</dbReference>
<keyword evidence="3 7" id="KW-0378">Hydrolase</keyword>
<comment type="similarity">
    <text evidence="7">Belongs to the metallo-dependent hydrolases superfamily. HutI family.</text>
</comment>
<evidence type="ECO:0000256" key="2">
    <source>
        <dbReference type="ARBA" id="ARBA00022723"/>
    </source>
</evidence>
<keyword evidence="7" id="KW-0963">Cytoplasm</keyword>
<comment type="function">
    <text evidence="7">Catalyzes the hydrolytic cleavage of the carbon-nitrogen bond in imidazolone-5-propanoate to yield N-formimidoyl-L-glutamate. It is the third step in the universal histidine degradation pathway.</text>
</comment>
<dbReference type="RefSeq" id="WP_151166044.1">
    <property type="nucleotide sequence ID" value="NZ_WACR01000001.1"/>
</dbReference>
<keyword evidence="10" id="KW-1185">Reference proteome</keyword>
<comment type="pathway">
    <text evidence="7">Amino-acid degradation; L-histidine degradation into L-glutamate; N-formimidoyl-L-glutamate from L-histidine: step 3/3.</text>
</comment>
<evidence type="ECO:0000256" key="5">
    <source>
        <dbReference type="ARBA" id="ARBA00022833"/>
    </source>
</evidence>
<dbReference type="Proteomes" id="UP000435357">
    <property type="component" value="Unassembled WGS sequence"/>
</dbReference>
<keyword evidence="6 7" id="KW-0408">Iron</keyword>
<dbReference type="SUPFAM" id="SSF51556">
    <property type="entry name" value="Metallo-dependent hydrolases"/>
    <property type="match status" value="1"/>
</dbReference>
<reference evidence="9 10" key="1">
    <citation type="submission" date="2019-09" db="EMBL/GenBank/DDBJ databases">
        <title>Genomes of Cryomorphaceae.</title>
        <authorList>
            <person name="Bowman J.P."/>
        </authorList>
    </citation>
    <scope>NUCLEOTIDE SEQUENCE [LARGE SCALE GENOMIC DNA]</scope>
    <source>
        <strain evidence="9 10">KCTC 52047</strain>
    </source>
</reference>
<dbReference type="GO" id="GO:0050480">
    <property type="term" value="F:imidazolonepropionase activity"/>
    <property type="evidence" value="ECO:0007669"/>
    <property type="project" value="UniProtKB-UniRule"/>
</dbReference>
<evidence type="ECO:0000256" key="6">
    <source>
        <dbReference type="ARBA" id="ARBA00023004"/>
    </source>
</evidence>
<feature type="binding site" evidence="7">
    <location>
        <position position="326"/>
    </location>
    <ligand>
        <name>Fe(3+)</name>
        <dbReference type="ChEBI" id="CHEBI:29034"/>
    </ligand>
</feature>
<evidence type="ECO:0000256" key="1">
    <source>
        <dbReference type="ARBA" id="ARBA00012864"/>
    </source>
</evidence>
<comment type="subcellular location">
    <subcellularLocation>
        <location evidence="7">Cytoplasm</location>
    </subcellularLocation>
</comment>
<dbReference type="GO" id="GO:0005506">
    <property type="term" value="F:iron ion binding"/>
    <property type="evidence" value="ECO:0007669"/>
    <property type="project" value="UniProtKB-UniRule"/>
</dbReference>
<dbReference type="PANTHER" id="PTHR42752">
    <property type="entry name" value="IMIDAZOLONEPROPIONASE"/>
    <property type="match status" value="1"/>
</dbReference>
<dbReference type="SUPFAM" id="SSF51338">
    <property type="entry name" value="Composite domain of metallo-dependent hydrolases"/>
    <property type="match status" value="1"/>
</dbReference>
<dbReference type="Gene3D" id="2.30.40.10">
    <property type="entry name" value="Urease, subunit C, domain 1"/>
    <property type="match status" value="1"/>
</dbReference>
<evidence type="ECO:0000256" key="7">
    <source>
        <dbReference type="HAMAP-Rule" id="MF_00372"/>
    </source>
</evidence>
<dbReference type="Gene3D" id="3.20.20.140">
    <property type="entry name" value="Metal-dependent hydrolases"/>
    <property type="match status" value="1"/>
</dbReference>
<feature type="binding site" evidence="7">
    <location>
        <position position="187"/>
    </location>
    <ligand>
        <name>4-imidazolone-5-propanoate</name>
        <dbReference type="ChEBI" id="CHEBI:77893"/>
    </ligand>
</feature>
<dbReference type="UniPathway" id="UPA00379">
    <property type="reaction ID" value="UER00551"/>
</dbReference>
<evidence type="ECO:0000256" key="3">
    <source>
        <dbReference type="ARBA" id="ARBA00022801"/>
    </source>
</evidence>
<evidence type="ECO:0000313" key="10">
    <source>
        <dbReference type="Proteomes" id="UP000435357"/>
    </source>
</evidence>
<feature type="binding site" evidence="7">
    <location>
        <position position="252"/>
    </location>
    <ligand>
        <name>Zn(2+)</name>
        <dbReference type="ChEBI" id="CHEBI:29105"/>
    </ligand>
</feature>
<dbReference type="EMBL" id="WACR01000001">
    <property type="protein sequence ID" value="KAB1066056.1"/>
    <property type="molecule type" value="Genomic_DNA"/>
</dbReference>
<proteinExistence type="inferred from homology"/>
<dbReference type="Pfam" id="PF01979">
    <property type="entry name" value="Amidohydro_1"/>
    <property type="match status" value="1"/>
</dbReference>
<keyword evidence="5 7" id="KW-0862">Zinc</keyword>
<dbReference type="FunFam" id="3.20.20.140:FF:000007">
    <property type="entry name" value="Imidazolonepropionase"/>
    <property type="match status" value="1"/>
</dbReference>
<comment type="caution">
    <text evidence="9">The sequence shown here is derived from an EMBL/GenBank/DDBJ whole genome shotgun (WGS) entry which is preliminary data.</text>
</comment>
<feature type="binding site" evidence="7">
    <location>
        <position position="84"/>
    </location>
    <ligand>
        <name>Zn(2+)</name>
        <dbReference type="ChEBI" id="CHEBI:29105"/>
    </ligand>
</feature>
<feature type="binding site" evidence="7">
    <location>
        <position position="331"/>
    </location>
    <ligand>
        <name>4-imidazolone-5-propanoate</name>
        <dbReference type="ChEBI" id="CHEBI:77893"/>
    </ligand>
</feature>
<protein>
    <recommendedName>
        <fullName evidence="1 7">Imidazolonepropionase</fullName>
        <ecNumber evidence="1 7">3.5.2.7</ecNumber>
    </recommendedName>
    <alternativeName>
        <fullName evidence="7">Imidazolone-5-propionate hydrolase</fullName>
    </alternativeName>
</protein>
<dbReference type="GO" id="GO:0019556">
    <property type="term" value="P:L-histidine catabolic process to glutamate and formamide"/>
    <property type="evidence" value="ECO:0007669"/>
    <property type="project" value="UniProtKB-UniRule"/>
</dbReference>
<evidence type="ECO:0000256" key="4">
    <source>
        <dbReference type="ARBA" id="ARBA00022808"/>
    </source>
</evidence>
<dbReference type="AlphaFoldDB" id="A0A6N6MB28"/>
<feature type="binding site" evidence="7">
    <location>
        <position position="255"/>
    </location>
    <ligand>
        <name>4-imidazolone-5-propanoate</name>
        <dbReference type="ChEBI" id="CHEBI:77893"/>
    </ligand>
</feature>
<feature type="binding site" evidence="7">
    <location>
        <position position="154"/>
    </location>
    <ligand>
        <name>N-formimidoyl-L-glutamate</name>
        <dbReference type="ChEBI" id="CHEBI:58928"/>
    </ligand>
</feature>
<feature type="binding site" evidence="7">
    <location>
        <position position="84"/>
    </location>
    <ligand>
        <name>Fe(3+)</name>
        <dbReference type="ChEBI" id="CHEBI:29034"/>
    </ligand>
</feature>
<feature type="binding site" evidence="7">
    <location>
        <position position="252"/>
    </location>
    <ligand>
        <name>Fe(3+)</name>
        <dbReference type="ChEBI" id="CHEBI:29034"/>
    </ligand>
</feature>
<dbReference type="OrthoDB" id="9776455at2"/>
<evidence type="ECO:0000259" key="8">
    <source>
        <dbReference type="Pfam" id="PF01979"/>
    </source>
</evidence>
<dbReference type="InterPro" id="IPR011059">
    <property type="entry name" value="Metal-dep_hydrolase_composite"/>
</dbReference>
<feature type="binding site" evidence="7">
    <location>
        <position position="82"/>
    </location>
    <ligand>
        <name>Zn(2+)</name>
        <dbReference type="ChEBI" id="CHEBI:29105"/>
    </ligand>
</feature>
<dbReference type="HAMAP" id="MF_00372">
    <property type="entry name" value="HutI"/>
    <property type="match status" value="1"/>
</dbReference>
<comment type="cofactor">
    <cofactor evidence="7">
        <name>Zn(2+)</name>
        <dbReference type="ChEBI" id="CHEBI:29105"/>
    </cofactor>
    <cofactor evidence="7">
        <name>Fe(3+)</name>
        <dbReference type="ChEBI" id="CHEBI:29034"/>
    </cofactor>
    <text evidence="7">Binds 1 zinc or iron ion per subunit.</text>
</comment>
<dbReference type="GO" id="GO:0019557">
    <property type="term" value="P:L-histidine catabolic process to glutamate and formate"/>
    <property type="evidence" value="ECO:0007669"/>
    <property type="project" value="UniProtKB-UniPathway"/>
</dbReference>
<sequence>MKKTLIKHIKTLYQVESEPREKVAGKDMATLPLIEDAYLAIEGDTIVDFGPMTDLHGVTNWNDLDVIDADGKMVLPAWCDSHTHIVFAKTREGEFVDRIKGLSYQEIAAKGGGILNSAKRLRETSEEDLFQSAMQRIKEMVRTGTGAIEVKSGYGLTVESELKMLRVAKRLKEEAPVAIKSTFLGAHAIPAEYKDNRKGYIDLIVNEMIPAVADEGLAEYIDIFCEQGYFTNEETDRVLEAGAKYGMIPKIHVNQFSNTGGVQTGIKHNARTVDHLEEMGKEEIEALLKSNTMPVSLPSCSFFLSIPYTPAREIIDAGLPLAIATDYNPGSTPSGNIPFLLSLACIKQKLTPEEAINAVTLNGAYAMGLEKTHGSIAVGKKANLIITKEMDDIALIPYAFGSEHIDQTILNGQIQ</sequence>